<dbReference type="InterPro" id="IPR000878">
    <property type="entry name" value="4pyrrol_Mease"/>
</dbReference>
<dbReference type="PANTHER" id="PTHR46111:SF1">
    <property type="entry name" value="RIBOSOMAL RNA SMALL SUBUNIT METHYLTRANSFERASE I"/>
    <property type="match status" value="1"/>
</dbReference>
<evidence type="ECO:0000256" key="3">
    <source>
        <dbReference type="ARBA" id="ARBA00022603"/>
    </source>
</evidence>
<gene>
    <name evidence="6" type="primary">rsmI</name>
    <name evidence="9" type="ORF">SAMN04488052_102582</name>
</gene>
<name>A0A1H8S875_9GAMM</name>
<dbReference type="EC" id="2.1.1.198" evidence="6"/>
<dbReference type="SUPFAM" id="SSF53790">
    <property type="entry name" value="Tetrapyrrole methylase"/>
    <property type="match status" value="1"/>
</dbReference>
<reference evidence="9 10" key="1">
    <citation type="submission" date="2016-10" db="EMBL/GenBank/DDBJ databases">
        <authorList>
            <person name="de Groot N.N."/>
        </authorList>
    </citation>
    <scope>NUCLEOTIDE SEQUENCE [LARGE SCALE GENOMIC DNA]</scope>
    <source>
        <strain evidence="9 10">CGMCC 1.6291</strain>
    </source>
</reference>
<dbReference type="PANTHER" id="PTHR46111">
    <property type="entry name" value="RIBOSOMAL RNA SMALL SUBUNIT METHYLTRANSFERASE I"/>
    <property type="match status" value="1"/>
</dbReference>
<dbReference type="NCBIfam" id="TIGR00096">
    <property type="entry name" value="16S rRNA (cytidine(1402)-2'-O)-methyltransferase"/>
    <property type="match status" value="1"/>
</dbReference>
<feature type="domain" description="Tetrapyrrole methylase" evidence="7">
    <location>
        <begin position="7"/>
        <end position="207"/>
    </location>
</feature>
<dbReference type="HAMAP" id="MF_01877">
    <property type="entry name" value="16SrRNA_methyltr_I"/>
    <property type="match status" value="1"/>
</dbReference>
<dbReference type="InterPro" id="IPR014777">
    <property type="entry name" value="4pyrrole_Mease_sub1"/>
</dbReference>
<dbReference type="Gene3D" id="3.30.950.10">
    <property type="entry name" value="Methyltransferase, Cobalt-precorrin-4 Transmethylase, Domain 2"/>
    <property type="match status" value="1"/>
</dbReference>
<comment type="function">
    <text evidence="6">Catalyzes the 2'-O-methylation of the ribose of cytidine 1402 (C1402) in 16S rRNA.</text>
</comment>
<keyword evidence="4 6" id="KW-0808">Transferase</keyword>
<keyword evidence="1 6" id="KW-0963">Cytoplasm</keyword>
<evidence type="ECO:0000259" key="8">
    <source>
        <dbReference type="Pfam" id="PF23016"/>
    </source>
</evidence>
<dbReference type="FunFam" id="3.40.1010.10:FF:000002">
    <property type="entry name" value="Ribosomal RNA small subunit methyltransferase I"/>
    <property type="match status" value="1"/>
</dbReference>
<dbReference type="GO" id="GO:0070677">
    <property type="term" value="F:rRNA (cytosine-2'-O-)-methyltransferase activity"/>
    <property type="evidence" value="ECO:0007669"/>
    <property type="project" value="UniProtKB-UniRule"/>
</dbReference>
<evidence type="ECO:0000256" key="2">
    <source>
        <dbReference type="ARBA" id="ARBA00022552"/>
    </source>
</evidence>
<keyword evidence="2 6" id="KW-0698">rRNA processing</keyword>
<dbReference type="EMBL" id="FOEG01000002">
    <property type="protein sequence ID" value="SEO74795.1"/>
    <property type="molecule type" value="Genomic_DNA"/>
</dbReference>
<dbReference type="InterPro" id="IPR008189">
    <property type="entry name" value="rRNA_ssu_MeTfrase_I"/>
</dbReference>
<dbReference type="FunFam" id="3.30.950.10:FF:000002">
    <property type="entry name" value="Ribosomal RNA small subunit methyltransferase I"/>
    <property type="match status" value="1"/>
</dbReference>
<evidence type="ECO:0000256" key="4">
    <source>
        <dbReference type="ARBA" id="ARBA00022679"/>
    </source>
</evidence>
<comment type="catalytic activity">
    <reaction evidence="6">
        <text>cytidine(1402) in 16S rRNA + S-adenosyl-L-methionine = 2'-O-methylcytidine(1402) in 16S rRNA + S-adenosyl-L-homocysteine + H(+)</text>
        <dbReference type="Rhea" id="RHEA:42924"/>
        <dbReference type="Rhea" id="RHEA-COMP:10285"/>
        <dbReference type="Rhea" id="RHEA-COMP:10286"/>
        <dbReference type="ChEBI" id="CHEBI:15378"/>
        <dbReference type="ChEBI" id="CHEBI:57856"/>
        <dbReference type="ChEBI" id="CHEBI:59789"/>
        <dbReference type="ChEBI" id="CHEBI:74495"/>
        <dbReference type="ChEBI" id="CHEBI:82748"/>
        <dbReference type="EC" id="2.1.1.198"/>
    </reaction>
</comment>
<dbReference type="STRING" id="406100.SAMN04488052_102582"/>
<dbReference type="Pfam" id="PF23016">
    <property type="entry name" value="RsmI_C"/>
    <property type="match status" value="1"/>
</dbReference>
<evidence type="ECO:0000256" key="5">
    <source>
        <dbReference type="ARBA" id="ARBA00022691"/>
    </source>
</evidence>
<protein>
    <recommendedName>
        <fullName evidence="6">Ribosomal RNA small subunit methyltransferase I</fullName>
        <ecNumber evidence="6">2.1.1.198</ecNumber>
    </recommendedName>
    <alternativeName>
        <fullName evidence="6">16S rRNA 2'-O-ribose C1402 methyltransferase</fullName>
    </alternativeName>
    <alternativeName>
        <fullName evidence="6">rRNA (cytidine-2'-O-)-methyltransferase RsmI</fullName>
    </alternativeName>
</protein>
<evidence type="ECO:0000313" key="9">
    <source>
        <dbReference type="EMBL" id="SEO74795.1"/>
    </source>
</evidence>
<sequence length="280" mass="30283">MSPQPGTLYVVATPMGNLRDMTPRAVDVLGEVDIVAAEDTRHSGRLLAHFGVRARLLSLHEHNEDERVDTLMNRLQAGEHIALISDAGTPLISDPGFRVVRAAHRAGIRVVPVPGASSPIAALSVSGLPTDRFCFEGFLPARAGPRRRVLEGLRQEPRTLVLLESSHRIEGALRDLVAVFGAERQGVIARELTKAFETVQSLPLGELLGWLQADDNQRRGEFVLVVEGAPDADVDQAEQDRVLGLLLAELPVKKAAAVASGILGVPRNALYQRALALRDH</sequence>
<dbReference type="AlphaFoldDB" id="A0A1H8S875"/>
<dbReference type="InterPro" id="IPR035996">
    <property type="entry name" value="4pyrrol_Methylase_sf"/>
</dbReference>
<dbReference type="PROSITE" id="PS01296">
    <property type="entry name" value="RSMI"/>
    <property type="match status" value="1"/>
</dbReference>
<comment type="similarity">
    <text evidence="6">Belongs to the methyltransferase superfamily. RsmI family.</text>
</comment>
<dbReference type="InterPro" id="IPR053910">
    <property type="entry name" value="RsmI_HTH"/>
</dbReference>
<dbReference type="PIRSF" id="PIRSF005917">
    <property type="entry name" value="MTase_YraL"/>
    <property type="match status" value="1"/>
</dbReference>
<dbReference type="CDD" id="cd11648">
    <property type="entry name" value="RsmI"/>
    <property type="match status" value="1"/>
</dbReference>
<evidence type="ECO:0000313" key="10">
    <source>
        <dbReference type="Proteomes" id="UP000199657"/>
    </source>
</evidence>
<organism evidence="9 10">
    <name type="scientific">Aquisalimonas asiatica</name>
    <dbReference type="NCBI Taxonomy" id="406100"/>
    <lineage>
        <taxon>Bacteria</taxon>
        <taxon>Pseudomonadati</taxon>
        <taxon>Pseudomonadota</taxon>
        <taxon>Gammaproteobacteria</taxon>
        <taxon>Chromatiales</taxon>
        <taxon>Ectothiorhodospiraceae</taxon>
        <taxon>Aquisalimonas</taxon>
    </lineage>
</organism>
<comment type="subcellular location">
    <subcellularLocation>
        <location evidence="6">Cytoplasm</location>
    </subcellularLocation>
</comment>
<dbReference type="Pfam" id="PF00590">
    <property type="entry name" value="TP_methylase"/>
    <property type="match status" value="1"/>
</dbReference>
<accession>A0A1H8S875</accession>
<dbReference type="InterPro" id="IPR018063">
    <property type="entry name" value="SAM_MeTrfase_RsmI_CS"/>
</dbReference>
<evidence type="ECO:0000256" key="6">
    <source>
        <dbReference type="HAMAP-Rule" id="MF_01877"/>
    </source>
</evidence>
<dbReference type="OrthoDB" id="9809084at2"/>
<feature type="domain" description="RsmI HTH" evidence="8">
    <location>
        <begin position="234"/>
        <end position="278"/>
    </location>
</feature>
<keyword evidence="5 6" id="KW-0949">S-adenosyl-L-methionine</keyword>
<dbReference type="Proteomes" id="UP000199657">
    <property type="component" value="Unassembled WGS sequence"/>
</dbReference>
<dbReference type="InterPro" id="IPR014776">
    <property type="entry name" value="4pyrrole_Mease_sub2"/>
</dbReference>
<dbReference type="Gene3D" id="3.40.1010.10">
    <property type="entry name" value="Cobalt-precorrin-4 Transmethylase, Domain 1"/>
    <property type="match status" value="1"/>
</dbReference>
<keyword evidence="3 6" id="KW-0489">Methyltransferase</keyword>
<evidence type="ECO:0000256" key="1">
    <source>
        <dbReference type="ARBA" id="ARBA00022490"/>
    </source>
</evidence>
<dbReference type="GO" id="GO:0005737">
    <property type="term" value="C:cytoplasm"/>
    <property type="evidence" value="ECO:0007669"/>
    <property type="project" value="UniProtKB-SubCell"/>
</dbReference>
<keyword evidence="10" id="KW-1185">Reference proteome</keyword>
<dbReference type="RefSeq" id="WP_139209172.1">
    <property type="nucleotide sequence ID" value="NZ_FOEG01000002.1"/>
</dbReference>
<proteinExistence type="inferred from homology"/>
<evidence type="ECO:0000259" key="7">
    <source>
        <dbReference type="Pfam" id="PF00590"/>
    </source>
</evidence>